<dbReference type="Proteomes" id="UP000642910">
    <property type="component" value="Unassembled WGS sequence"/>
</dbReference>
<name>A0ABS0F404_9BACL</name>
<comment type="caution">
    <text evidence="1">The sequence shown here is derived from an EMBL/GenBank/DDBJ whole genome shotgun (WGS) entry which is preliminary data.</text>
</comment>
<dbReference type="RefSeq" id="WP_014465513.1">
    <property type="nucleotide sequence ID" value="NZ_JADPKZ010000040.1"/>
</dbReference>
<sequence length="82" mass="8428">MPSLIVIGTAAADAAVQNAGIFLGEGNVGGWDANRKMSNAYSGTYGAFNFLPAMVNVNVDNFEVVDGAINDTDFKLTVGANG</sequence>
<keyword evidence="2" id="KW-1185">Reference proteome</keyword>
<gene>
    <name evidence="1" type="ORF">IW967_09080</name>
</gene>
<accession>A0ABS0F404</accession>
<organism evidence="1 2">
    <name type="scientific">Alicyclobacillus mali</name>
    <name type="common">ex Roth et al. 2021</name>
    <dbReference type="NCBI Taxonomy" id="1123961"/>
    <lineage>
        <taxon>Bacteria</taxon>
        <taxon>Bacillati</taxon>
        <taxon>Bacillota</taxon>
        <taxon>Bacilli</taxon>
        <taxon>Bacillales</taxon>
        <taxon>Alicyclobacillaceae</taxon>
        <taxon>Alicyclobacillus</taxon>
    </lineage>
</organism>
<evidence type="ECO:0000313" key="1">
    <source>
        <dbReference type="EMBL" id="MBF8378018.1"/>
    </source>
</evidence>
<proteinExistence type="predicted"/>
<protein>
    <recommendedName>
        <fullName evidence="3">Spore germination protein gerPA/gerPF</fullName>
    </recommendedName>
</protein>
<evidence type="ECO:0000313" key="2">
    <source>
        <dbReference type="Proteomes" id="UP000642910"/>
    </source>
</evidence>
<evidence type="ECO:0008006" key="3">
    <source>
        <dbReference type="Google" id="ProtNLM"/>
    </source>
</evidence>
<dbReference type="EMBL" id="JADPKZ010000040">
    <property type="protein sequence ID" value="MBF8378018.1"/>
    <property type="molecule type" value="Genomic_DNA"/>
</dbReference>
<reference evidence="1 2" key="1">
    <citation type="submission" date="2020-11" db="EMBL/GenBank/DDBJ databases">
        <title>Genomic insight of Alicyclobacillus mali FL 18 reveals a new arsenic-resistant strain, with potential in environmental biotechnology.</title>
        <authorList>
            <person name="Fiorentino G."/>
            <person name="Gallo G."/>
            <person name="Aulitto M."/>
        </authorList>
    </citation>
    <scope>NUCLEOTIDE SEQUENCE [LARGE SCALE GENOMIC DNA]</scope>
    <source>
        <strain evidence="1 2">FL 18</strain>
    </source>
</reference>